<feature type="region of interest" description="Disordered" evidence="1">
    <location>
        <begin position="44"/>
        <end position="72"/>
    </location>
</feature>
<accession>A0A8X6M966</accession>
<gene>
    <name evidence="2" type="ORF">NPIL_119291</name>
</gene>
<protein>
    <submittedName>
        <fullName evidence="2">Uncharacterized protein</fullName>
    </submittedName>
</protein>
<evidence type="ECO:0000256" key="1">
    <source>
        <dbReference type="SAM" id="MobiDB-lite"/>
    </source>
</evidence>
<feature type="region of interest" description="Disordered" evidence="1">
    <location>
        <begin position="1"/>
        <end position="29"/>
    </location>
</feature>
<organism evidence="2 3">
    <name type="scientific">Nephila pilipes</name>
    <name type="common">Giant wood spider</name>
    <name type="synonym">Nephila maculata</name>
    <dbReference type="NCBI Taxonomy" id="299642"/>
    <lineage>
        <taxon>Eukaryota</taxon>
        <taxon>Metazoa</taxon>
        <taxon>Ecdysozoa</taxon>
        <taxon>Arthropoda</taxon>
        <taxon>Chelicerata</taxon>
        <taxon>Arachnida</taxon>
        <taxon>Araneae</taxon>
        <taxon>Araneomorphae</taxon>
        <taxon>Entelegynae</taxon>
        <taxon>Araneoidea</taxon>
        <taxon>Nephilidae</taxon>
        <taxon>Nephila</taxon>
    </lineage>
</organism>
<comment type="caution">
    <text evidence="2">The sequence shown here is derived from an EMBL/GenBank/DDBJ whole genome shotgun (WGS) entry which is preliminary data.</text>
</comment>
<dbReference type="AlphaFoldDB" id="A0A8X6M966"/>
<proteinExistence type="predicted"/>
<evidence type="ECO:0000313" key="2">
    <source>
        <dbReference type="EMBL" id="GFS36292.1"/>
    </source>
</evidence>
<dbReference type="EMBL" id="BMAW01088732">
    <property type="protein sequence ID" value="GFS36292.1"/>
    <property type="molecule type" value="Genomic_DNA"/>
</dbReference>
<reference evidence="2" key="1">
    <citation type="submission" date="2020-08" db="EMBL/GenBank/DDBJ databases">
        <title>Multicomponent nature underlies the extraordinary mechanical properties of spider dragline silk.</title>
        <authorList>
            <person name="Kono N."/>
            <person name="Nakamura H."/>
            <person name="Mori M."/>
            <person name="Yoshida Y."/>
            <person name="Ohtoshi R."/>
            <person name="Malay A.D."/>
            <person name="Moran D.A.P."/>
            <person name="Tomita M."/>
            <person name="Numata K."/>
            <person name="Arakawa K."/>
        </authorList>
    </citation>
    <scope>NUCLEOTIDE SEQUENCE</scope>
</reference>
<sequence length="130" mass="14310">MKRFRVDEEAAGTGSHPCQGRKKVNAPATSRMRECVRLIKHGRGARQSSGLLDSTDSDSPVENIGTQTDQGEMGLISGTRTLRFMVIPATSLLLRVNYYLLVLRNCAAGMTSVSYFTADVRLKAINHRLI</sequence>
<keyword evidence="3" id="KW-1185">Reference proteome</keyword>
<dbReference type="Proteomes" id="UP000887013">
    <property type="component" value="Unassembled WGS sequence"/>
</dbReference>
<evidence type="ECO:0000313" key="3">
    <source>
        <dbReference type="Proteomes" id="UP000887013"/>
    </source>
</evidence>
<feature type="compositionally biased region" description="Low complexity" evidence="1">
    <location>
        <begin position="48"/>
        <end position="58"/>
    </location>
</feature>
<name>A0A8X6M966_NEPPI</name>